<organism evidence="1 2">
    <name type="scientific">Nocardioides fonticola</name>
    <dbReference type="NCBI Taxonomy" id="450363"/>
    <lineage>
        <taxon>Bacteria</taxon>
        <taxon>Bacillati</taxon>
        <taxon>Actinomycetota</taxon>
        <taxon>Actinomycetes</taxon>
        <taxon>Propionibacteriales</taxon>
        <taxon>Nocardioidaceae</taxon>
        <taxon>Nocardioides</taxon>
    </lineage>
</organism>
<evidence type="ECO:0000313" key="1">
    <source>
        <dbReference type="EMBL" id="GAA4127469.1"/>
    </source>
</evidence>
<proteinExistence type="predicted"/>
<comment type="caution">
    <text evidence="1">The sequence shown here is derived from an EMBL/GenBank/DDBJ whole genome shotgun (WGS) entry which is preliminary data.</text>
</comment>
<name>A0ABP7XXR0_9ACTN</name>
<protein>
    <submittedName>
        <fullName evidence="1">Uncharacterized protein</fullName>
    </submittedName>
</protein>
<dbReference type="EMBL" id="BAAAZH010000031">
    <property type="protein sequence ID" value="GAA4127469.1"/>
    <property type="molecule type" value="Genomic_DNA"/>
</dbReference>
<dbReference type="RefSeq" id="WP_344735075.1">
    <property type="nucleotide sequence ID" value="NZ_BAAAZH010000031.1"/>
</dbReference>
<reference evidence="2" key="1">
    <citation type="journal article" date="2019" name="Int. J. Syst. Evol. Microbiol.">
        <title>The Global Catalogue of Microorganisms (GCM) 10K type strain sequencing project: providing services to taxonomists for standard genome sequencing and annotation.</title>
        <authorList>
            <consortium name="The Broad Institute Genomics Platform"/>
            <consortium name="The Broad Institute Genome Sequencing Center for Infectious Disease"/>
            <person name="Wu L."/>
            <person name="Ma J."/>
        </authorList>
    </citation>
    <scope>NUCLEOTIDE SEQUENCE [LARGE SCALE GENOMIC DNA]</scope>
    <source>
        <strain evidence="2">JCM 16703</strain>
    </source>
</reference>
<sequence length="99" mass="10799">MVVGVALTRRTQRFGEFARAVEVALRARDIELDADVVDQILRNRVDAVAELMDVTPRTALGYAPADLPRIIADAVAEASESLPETMPCGRLRPDLRVVG</sequence>
<evidence type="ECO:0000313" key="2">
    <source>
        <dbReference type="Proteomes" id="UP001501495"/>
    </source>
</evidence>
<gene>
    <name evidence="1" type="ORF">GCM10022215_37970</name>
</gene>
<dbReference type="Proteomes" id="UP001501495">
    <property type="component" value="Unassembled WGS sequence"/>
</dbReference>
<accession>A0ABP7XXR0</accession>
<keyword evidence="2" id="KW-1185">Reference proteome</keyword>